<evidence type="ECO:0000313" key="2">
    <source>
        <dbReference type="Proteomes" id="UP000237340"/>
    </source>
</evidence>
<proteinExistence type="predicted"/>
<gene>
    <name evidence="1" type="ORF">C3B61_17495</name>
</gene>
<dbReference type="Proteomes" id="UP000237340">
    <property type="component" value="Unassembled WGS sequence"/>
</dbReference>
<sequence length="205" mass="22732">MSHVFYGVWLVRRGGLGWATHEAKFPTLPILAHIQLSSLHLQDGDRFQMFRQQYALAYIETVNTPSGIWGIPNPNKETDNNVWLTTDHLTFQLQVDGVVTASAFGLIHDLSAGAGSEAKVTYSRDLAIFDDEGRVVGTHRVVQLEGGGRIDLDDVQERVLERATARSDRHVDVVPVDLEGIPPDAEFRINLRTRRPAPPRGSSLG</sequence>
<accession>A0A2S3ZAQ4</accession>
<dbReference type="AlphaFoldDB" id="A0A2S3ZAQ4"/>
<organism evidence="1 2">
    <name type="scientific">Cryobacterium zongtaii</name>
    <dbReference type="NCBI Taxonomy" id="1259217"/>
    <lineage>
        <taxon>Bacteria</taxon>
        <taxon>Bacillati</taxon>
        <taxon>Actinomycetota</taxon>
        <taxon>Actinomycetes</taxon>
        <taxon>Micrococcales</taxon>
        <taxon>Microbacteriaceae</taxon>
        <taxon>Cryobacterium</taxon>
    </lineage>
</organism>
<protein>
    <submittedName>
        <fullName evidence="1">Uncharacterized protein</fullName>
    </submittedName>
</protein>
<comment type="caution">
    <text evidence="1">The sequence shown here is derived from an EMBL/GenBank/DDBJ whole genome shotgun (WGS) entry which is preliminary data.</text>
</comment>
<dbReference type="EMBL" id="PPXD01000026">
    <property type="protein sequence ID" value="POH62634.1"/>
    <property type="molecule type" value="Genomic_DNA"/>
</dbReference>
<dbReference type="RefSeq" id="WP_103461762.1">
    <property type="nucleotide sequence ID" value="NZ_PPXD01000026.1"/>
</dbReference>
<evidence type="ECO:0000313" key="1">
    <source>
        <dbReference type="EMBL" id="POH62634.1"/>
    </source>
</evidence>
<keyword evidence="2" id="KW-1185">Reference proteome</keyword>
<name>A0A2S3ZAQ4_9MICO</name>
<reference evidence="1 2" key="1">
    <citation type="submission" date="2018-01" db="EMBL/GenBank/DDBJ databases">
        <title>Cryobacterium sp. nov., from glaciers in China.</title>
        <authorList>
            <person name="Liu Q."/>
            <person name="Xin Y.-H."/>
        </authorList>
    </citation>
    <scope>NUCLEOTIDE SEQUENCE [LARGE SCALE GENOMIC DNA]</scope>
    <source>
        <strain evidence="1 2">TMN-42</strain>
    </source>
</reference>